<evidence type="ECO:0000256" key="1">
    <source>
        <dbReference type="ARBA" id="ARBA00022737"/>
    </source>
</evidence>
<name>A0ABQ8PC51_9CRYT</name>
<reference evidence="3" key="1">
    <citation type="submission" date="2022-10" db="EMBL/GenBank/DDBJ databases">
        <title>Adaptive evolution leads to modifications in subtelomeric GC content in a zoonotic Cryptosporidium species.</title>
        <authorList>
            <person name="Li J."/>
            <person name="Feng Y."/>
            <person name="Xiao L."/>
        </authorList>
    </citation>
    <scope>NUCLEOTIDE SEQUENCE</scope>
    <source>
        <strain evidence="3">25894</strain>
    </source>
</reference>
<gene>
    <name evidence="3" type="ORF">OJ252_16</name>
</gene>
<dbReference type="InterPro" id="IPR039663">
    <property type="entry name" value="AIP/AIPL1/TTC9"/>
</dbReference>
<dbReference type="GO" id="GO:0016853">
    <property type="term" value="F:isomerase activity"/>
    <property type="evidence" value="ECO:0007669"/>
    <property type="project" value="UniProtKB-KW"/>
</dbReference>
<dbReference type="InterPro" id="IPR011990">
    <property type="entry name" value="TPR-like_helical_dom_sf"/>
</dbReference>
<protein>
    <submittedName>
        <fullName evidence="3">Peptidylprolyl isomerase</fullName>
    </submittedName>
</protein>
<keyword evidence="2" id="KW-0802">TPR repeat</keyword>
<keyword evidence="3" id="KW-0413">Isomerase</keyword>
<dbReference type="EMBL" id="JAPCXB010000001">
    <property type="protein sequence ID" value="KAJ1615484.1"/>
    <property type="molecule type" value="Genomic_DNA"/>
</dbReference>
<accession>A0ABQ8PC51</accession>
<evidence type="ECO:0000313" key="3">
    <source>
        <dbReference type="EMBL" id="KAJ1615484.1"/>
    </source>
</evidence>
<proteinExistence type="predicted"/>
<organism evidence="3 4">
    <name type="scientific">Cryptosporidium canis</name>
    <dbReference type="NCBI Taxonomy" id="195482"/>
    <lineage>
        <taxon>Eukaryota</taxon>
        <taxon>Sar</taxon>
        <taxon>Alveolata</taxon>
        <taxon>Apicomplexa</taxon>
        <taxon>Conoidasida</taxon>
        <taxon>Coccidia</taxon>
        <taxon>Eucoccidiorida</taxon>
        <taxon>Eimeriorina</taxon>
        <taxon>Cryptosporidiidae</taxon>
        <taxon>Cryptosporidium</taxon>
    </lineage>
</organism>
<dbReference type="PANTHER" id="PTHR11242:SF0">
    <property type="entry name" value="TPR_REGION DOMAIN-CONTAINING PROTEIN"/>
    <property type="match status" value="1"/>
</dbReference>
<comment type="caution">
    <text evidence="3">The sequence shown here is derived from an EMBL/GenBank/DDBJ whole genome shotgun (WGS) entry which is preliminary data.</text>
</comment>
<evidence type="ECO:0000313" key="4">
    <source>
        <dbReference type="Proteomes" id="UP001071777"/>
    </source>
</evidence>
<dbReference type="SMART" id="SM00028">
    <property type="entry name" value="TPR"/>
    <property type="match status" value="3"/>
</dbReference>
<dbReference type="InterPro" id="IPR019734">
    <property type="entry name" value="TPR_rpt"/>
</dbReference>
<sequence>MSADLGSGLGRPEAGDLVHIRYKTTLEGGQPPLGIKDVIDSHVEERICEMVVGESITITSSKGSDPLAVSQAAASSQENGSTTNDCADGDFKVTLELVSITRKEDVPDVVASTKKVFTSPIQRMQLSLDSRNLGNHYYNLGDYPNAKIQYENSIKYLDCSEEWTSEEQDQSKPLKISALLNISNCLIKLKEYKSVLKFCSETLNIDKNNVKAMYLRAISNLELDDPEEARADLYKAATLQPQNVEVRTKLQQGINLIEKQWQENDCIIIQYMKSDRIVELEEKSQ</sequence>
<dbReference type="Gene3D" id="1.25.40.10">
    <property type="entry name" value="Tetratricopeptide repeat domain"/>
    <property type="match status" value="1"/>
</dbReference>
<dbReference type="Pfam" id="PF13181">
    <property type="entry name" value="TPR_8"/>
    <property type="match status" value="1"/>
</dbReference>
<evidence type="ECO:0000256" key="2">
    <source>
        <dbReference type="ARBA" id="ARBA00022803"/>
    </source>
</evidence>
<dbReference type="Proteomes" id="UP001071777">
    <property type="component" value="Unassembled WGS sequence"/>
</dbReference>
<dbReference type="SUPFAM" id="SSF48452">
    <property type="entry name" value="TPR-like"/>
    <property type="match status" value="1"/>
</dbReference>
<keyword evidence="4" id="KW-1185">Reference proteome</keyword>
<keyword evidence="1" id="KW-0677">Repeat</keyword>
<dbReference type="PANTHER" id="PTHR11242">
    <property type="entry name" value="ARYL HYDROCARBON RECEPTOR INTERACTING PROTEIN RELATED"/>
    <property type="match status" value="1"/>
</dbReference>